<dbReference type="PANTHER" id="PTHR38107">
    <property type="match status" value="1"/>
</dbReference>
<dbReference type="GO" id="GO:0016998">
    <property type="term" value="P:cell wall macromolecule catabolic process"/>
    <property type="evidence" value="ECO:0007669"/>
    <property type="project" value="InterPro"/>
</dbReference>
<keyword evidence="3 7" id="KW-0081">Bacteriolytic enzyme</keyword>
<dbReference type="RefSeq" id="WP_133362787.1">
    <property type="nucleotide sequence ID" value="NZ_CP037940.1"/>
</dbReference>
<keyword evidence="5" id="KW-1035">Host cytoplasm</keyword>
<evidence type="ECO:0000313" key="10">
    <source>
        <dbReference type="Proteomes" id="UP000292886"/>
    </source>
</evidence>
<dbReference type="Pfam" id="PF01476">
    <property type="entry name" value="LysM"/>
    <property type="match status" value="1"/>
</dbReference>
<dbReference type="InterPro" id="IPR018392">
    <property type="entry name" value="LysM"/>
</dbReference>
<evidence type="ECO:0000256" key="7">
    <source>
        <dbReference type="RuleBase" id="RU003788"/>
    </source>
</evidence>
<reference evidence="10" key="1">
    <citation type="submission" date="2019-03" db="EMBL/GenBank/DDBJ databases">
        <title>Weissella sp. 26KH-42 Genome sequencing.</title>
        <authorList>
            <person name="Heo J."/>
            <person name="Kim S.-J."/>
            <person name="Kim J.-S."/>
            <person name="Hong S.-B."/>
            <person name="Kwon S.-W."/>
        </authorList>
    </citation>
    <scope>NUCLEOTIDE SEQUENCE [LARGE SCALE GENOMIC DNA]</scope>
    <source>
        <strain evidence="10">26KH-42</strain>
    </source>
</reference>
<dbReference type="EC" id="3.2.1.17" evidence="7"/>
<dbReference type="InterPro" id="IPR034690">
    <property type="entry name" value="Endolysin_T4_type"/>
</dbReference>
<dbReference type="GO" id="GO:0003796">
    <property type="term" value="F:lysozyme activity"/>
    <property type="evidence" value="ECO:0007669"/>
    <property type="project" value="UniProtKB-EC"/>
</dbReference>
<dbReference type="SMART" id="SM00257">
    <property type="entry name" value="LysM"/>
    <property type="match status" value="1"/>
</dbReference>
<proteinExistence type="inferred from homology"/>
<dbReference type="GO" id="GO:0042742">
    <property type="term" value="P:defense response to bacterium"/>
    <property type="evidence" value="ECO:0007669"/>
    <property type="project" value="UniProtKB-KW"/>
</dbReference>
<evidence type="ECO:0000256" key="6">
    <source>
        <dbReference type="ARBA" id="ARBA00023295"/>
    </source>
</evidence>
<evidence type="ECO:0000313" key="9">
    <source>
        <dbReference type="EMBL" id="QBO35708.1"/>
    </source>
</evidence>
<evidence type="ECO:0000256" key="3">
    <source>
        <dbReference type="ARBA" id="ARBA00022638"/>
    </source>
</evidence>
<name>A0A4P6YSL8_9LACO</name>
<dbReference type="Pfam" id="PF00959">
    <property type="entry name" value="Phage_lysozyme"/>
    <property type="match status" value="1"/>
</dbReference>
<sequence>MNEKLKLSANGRKLLQQFEGLRLQAYQDSVGVWTIGYGHTQGVKRGMIITPAQANAYLDADVKTHAAGIYQYIRVKLNQNQFDALVSFHFNLGPHILKGTWLLDYLNQGKWTAASAQMLRFNRAGGVVLLGLKRRREAEVALFLKPDSVHDDLGTSAANGKTATYRVKRGDTLSAIAAKYKTSVANLVKLNGIKNPNAIQVGQLLRLER</sequence>
<dbReference type="PROSITE" id="PS51782">
    <property type="entry name" value="LYSM"/>
    <property type="match status" value="1"/>
</dbReference>
<dbReference type="GO" id="GO:0031640">
    <property type="term" value="P:killing of cells of another organism"/>
    <property type="evidence" value="ECO:0007669"/>
    <property type="project" value="UniProtKB-KW"/>
</dbReference>
<keyword evidence="2 7" id="KW-0929">Antimicrobial</keyword>
<organism evidence="9 10">
    <name type="scientific">Periweissella cryptocerci</name>
    <dbReference type="NCBI Taxonomy" id="2506420"/>
    <lineage>
        <taxon>Bacteria</taxon>
        <taxon>Bacillati</taxon>
        <taxon>Bacillota</taxon>
        <taxon>Bacilli</taxon>
        <taxon>Lactobacillales</taxon>
        <taxon>Lactobacillaceae</taxon>
        <taxon>Periweissella</taxon>
    </lineage>
</organism>
<dbReference type="InterPro" id="IPR033907">
    <property type="entry name" value="Endolysin_autolysin"/>
</dbReference>
<keyword evidence="4 7" id="KW-0378">Hydrolase</keyword>
<evidence type="ECO:0000256" key="5">
    <source>
        <dbReference type="ARBA" id="ARBA00023200"/>
    </source>
</evidence>
<dbReference type="SUPFAM" id="SSF53955">
    <property type="entry name" value="Lysozyme-like"/>
    <property type="match status" value="1"/>
</dbReference>
<dbReference type="PANTHER" id="PTHR38107:SF4">
    <property type="entry name" value="LYSOZYME"/>
    <property type="match status" value="1"/>
</dbReference>
<dbReference type="InterPro" id="IPR051018">
    <property type="entry name" value="Bacteriophage_GH24"/>
</dbReference>
<evidence type="ECO:0000259" key="8">
    <source>
        <dbReference type="PROSITE" id="PS51782"/>
    </source>
</evidence>
<dbReference type="CDD" id="cd00737">
    <property type="entry name" value="lyz_endolysin_autolysin"/>
    <property type="match status" value="1"/>
</dbReference>
<dbReference type="InterPro" id="IPR023346">
    <property type="entry name" value="Lysozyme-like_dom_sf"/>
</dbReference>
<dbReference type="SUPFAM" id="SSF54106">
    <property type="entry name" value="LysM domain"/>
    <property type="match status" value="1"/>
</dbReference>
<dbReference type="GO" id="GO:0009253">
    <property type="term" value="P:peptidoglycan catabolic process"/>
    <property type="evidence" value="ECO:0007669"/>
    <property type="project" value="InterPro"/>
</dbReference>
<gene>
    <name evidence="9" type="ORF">EQG49_04145</name>
</gene>
<dbReference type="OrthoDB" id="9802228at2"/>
<dbReference type="InterPro" id="IPR002196">
    <property type="entry name" value="Glyco_hydro_24"/>
</dbReference>
<evidence type="ECO:0000256" key="2">
    <source>
        <dbReference type="ARBA" id="ARBA00022529"/>
    </source>
</evidence>
<comment type="catalytic activity">
    <reaction evidence="1 7">
        <text>Hydrolysis of (1-&gt;4)-beta-linkages between N-acetylmuramic acid and N-acetyl-D-glucosamine residues in a peptidoglycan and between N-acetyl-D-glucosamine residues in chitodextrins.</text>
        <dbReference type="EC" id="3.2.1.17"/>
    </reaction>
</comment>
<accession>A0A4P6YSL8</accession>
<dbReference type="Gene3D" id="3.10.350.10">
    <property type="entry name" value="LysM domain"/>
    <property type="match status" value="1"/>
</dbReference>
<comment type="similarity">
    <text evidence="7">Belongs to the glycosyl hydrolase 24 family.</text>
</comment>
<feature type="domain" description="LysM" evidence="8">
    <location>
        <begin position="163"/>
        <end position="207"/>
    </location>
</feature>
<dbReference type="CDD" id="cd00118">
    <property type="entry name" value="LysM"/>
    <property type="match status" value="1"/>
</dbReference>
<dbReference type="HAMAP" id="MF_04110">
    <property type="entry name" value="ENDOLYSIN_T4"/>
    <property type="match status" value="1"/>
</dbReference>
<dbReference type="EMBL" id="CP037940">
    <property type="protein sequence ID" value="QBO35708.1"/>
    <property type="molecule type" value="Genomic_DNA"/>
</dbReference>
<keyword evidence="6 7" id="KW-0326">Glycosidase</keyword>
<dbReference type="Gene3D" id="1.10.530.40">
    <property type="match status" value="1"/>
</dbReference>
<dbReference type="Proteomes" id="UP000292886">
    <property type="component" value="Chromosome"/>
</dbReference>
<dbReference type="InterPro" id="IPR023347">
    <property type="entry name" value="Lysozyme_dom_sf"/>
</dbReference>
<dbReference type="KEGG" id="wei:EQG49_04145"/>
<dbReference type="InterPro" id="IPR036779">
    <property type="entry name" value="LysM_dom_sf"/>
</dbReference>
<dbReference type="AlphaFoldDB" id="A0A4P6YSL8"/>
<evidence type="ECO:0000256" key="4">
    <source>
        <dbReference type="ARBA" id="ARBA00022801"/>
    </source>
</evidence>
<evidence type="ECO:0000256" key="1">
    <source>
        <dbReference type="ARBA" id="ARBA00000632"/>
    </source>
</evidence>
<protein>
    <recommendedName>
        <fullName evidence="7">Lysozyme</fullName>
        <ecNumber evidence="7">3.2.1.17</ecNumber>
    </recommendedName>
</protein>
<keyword evidence="10" id="KW-1185">Reference proteome</keyword>